<evidence type="ECO:0000256" key="1">
    <source>
        <dbReference type="SAM" id="Phobius"/>
    </source>
</evidence>
<keyword evidence="3" id="KW-1185">Reference proteome</keyword>
<dbReference type="OrthoDB" id="1684102at2759"/>
<evidence type="ECO:0000313" key="2">
    <source>
        <dbReference type="EMBL" id="RIA92549.1"/>
    </source>
</evidence>
<keyword evidence="1" id="KW-1133">Transmembrane helix</keyword>
<name>A0A397T5F8_9GLOM</name>
<dbReference type="Proteomes" id="UP000265703">
    <property type="component" value="Unassembled WGS sequence"/>
</dbReference>
<gene>
    <name evidence="2" type="ORF">C1645_764805</name>
</gene>
<evidence type="ECO:0000313" key="3">
    <source>
        <dbReference type="Proteomes" id="UP000265703"/>
    </source>
</evidence>
<protein>
    <recommendedName>
        <fullName evidence="4">F5/8 type C domain-containing protein</fullName>
    </recommendedName>
</protein>
<dbReference type="AlphaFoldDB" id="A0A397T5F8"/>
<dbReference type="EMBL" id="QKYT01000124">
    <property type="protein sequence ID" value="RIA92549.1"/>
    <property type="molecule type" value="Genomic_DNA"/>
</dbReference>
<keyword evidence="1" id="KW-0812">Transmembrane</keyword>
<sequence length="552" mass="64800">MPDREKNANTARVTTPLHININADNFDTETNFIIKLWEESSIRPYILKYSKGISQQPRVLLFIVFIFLFIFYYNISGESIDKNDVGKTELMQEVDMLTKIIPTEGDGECTAILLNWNRLDNIKIIVKNLCQYSMFKEIFIWNNNVDIHLSDPMFADTHCNKIRYYNSPGNIYFIARYIACSMATTKYCYFQDDDWMIRHLRSMYSNFLRFPNLIHTDTNADVYSSTNWKWCFFNDDIDLHSCYSWVGTGAFTSRGNVLKFLKMTSKTEMSSLEFIYGDMYFTTYLNQVPYQLENSLIELPQENGFGLTSEERMRNKLYMHKALIRLYNYLSSLKNDNSTQDTKEYSPTFYERDVRSPCHNDKCLFLTNKHSFPNIKLFKYKPYINISESERLHSSFFDTQHFISYPYSHAVDNDNSTVWISQDVIRKDDYIGLDLLLPMPVPLTFNLIMNHNSDYFNHLSIQISHDGSDWIQLSPLPKLEIHEISSTTKNNLLLCQFRIRETGFRFLKLVSTRDLNFTFSIYDFTFNGMDNNNDNEVVGDTGLNNNDNDSGD</sequence>
<accession>A0A397T5F8</accession>
<dbReference type="Gene3D" id="3.90.550.10">
    <property type="entry name" value="Spore Coat Polysaccharide Biosynthesis Protein SpsA, Chain A"/>
    <property type="match status" value="1"/>
</dbReference>
<dbReference type="InterPro" id="IPR008979">
    <property type="entry name" value="Galactose-bd-like_sf"/>
</dbReference>
<reference evidence="2 3" key="1">
    <citation type="submission" date="2018-06" db="EMBL/GenBank/DDBJ databases">
        <title>Comparative genomics reveals the genomic features of Rhizophagus irregularis, R. cerebriforme, R. diaphanum and Gigaspora rosea, and their symbiotic lifestyle signature.</title>
        <authorList>
            <person name="Morin E."/>
            <person name="San Clemente H."/>
            <person name="Chen E.C.H."/>
            <person name="De La Providencia I."/>
            <person name="Hainaut M."/>
            <person name="Kuo A."/>
            <person name="Kohler A."/>
            <person name="Murat C."/>
            <person name="Tang N."/>
            <person name="Roy S."/>
            <person name="Loubradou J."/>
            <person name="Henrissat B."/>
            <person name="Grigoriev I.V."/>
            <person name="Corradi N."/>
            <person name="Roux C."/>
            <person name="Martin F.M."/>
        </authorList>
    </citation>
    <scope>NUCLEOTIDE SEQUENCE [LARGE SCALE GENOMIC DNA]</scope>
    <source>
        <strain evidence="2 3">DAOM 227022</strain>
    </source>
</reference>
<dbReference type="SUPFAM" id="SSF49785">
    <property type="entry name" value="Galactose-binding domain-like"/>
    <property type="match status" value="1"/>
</dbReference>
<dbReference type="Gene3D" id="2.60.120.260">
    <property type="entry name" value="Galactose-binding domain-like"/>
    <property type="match status" value="1"/>
</dbReference>
<dbReference type="InterPro" id="IPR029044">
    <property type="entry name" value="Nucleotide-diphossugar_trans"/>
</dbReference>
<keyword evidence="1" id="KW-0472">Membrane</keyword>
<evidence type="ECO:0008006" key="4">
    <source>
        <dbReference type="Google" id="ProtNLM"/>
    </source>
</evidence>
<feature type="transmembrane region" description="Helical" evidence="1">
    <location>
        <begin position="59"/>
        <end position="75"/>
    </location>
</feature>
<dbReference type="SUPFAM" id="SSF53448">
    <property type="entry name" value="Nucleotide-diphospho-sugar transferases"/>
    <property type="match status" value="1"/>
</dbReference>
<dbReference type="STRING" id="658196.A0A397T5F8"/>
<comment type="caution">
    <text evidence="2">The sequence shown here is derived from an EMBL/GenBank/DDBJ whole genome shotgun (WGS) entry which is preliminary data.</text>
</comment>
<organism evidence="2 3">
    <name type="scientific">Glomus cerebriforme</name>
    <dbReference type="NCBI Taxonomy" id="658196"/>
    <lineage>
        <taxon>Eukaryota</taxon>
        <taxon>Fungi</taxon>
        <taxon>Fungi incertae sedis</taxon>
        <taxon>Mucoromycota</taxon>
        <taxon>Glomeromycotina</taxon>
        <taxon>Glomeromycetes</taxon>
        <taxon>Glomerales</taxon>
        <taxon>Glomeraceae</taxon>
        <taxon>Glomus</taxon>
    </lineage>
</organism>
<proteinExistence type="predicted"/>